<evidence type="ECO:0000256" key="1">
    <source>
        <dbReference type="SAM" id="Phobius"/>
    </source>
</evidence>
<proteinExistence type="predicted"/>
<dbReference type="EMBL" id="KZ678130">
    <property type="protein sequence ID" value="PSN71897.1"/>
    <property type="molecule type" value="Genomic_DNA"/>
</dbReference>
<dbReference type="AlphaFoldDB" id="A0A2T2P2I7"/>
<accession>A0A2T2P2I7</accession>
<keyword evidence="1" id="KW-0472">Membrane</keyword>
<sequence length="136" mass="14189">MIGNALVAEKTCIAGPVFFFFSARRHHPCCQPSSASRWLNSAKLCQPCPARESVGCRRGLGPLITSESPSFSCLGGTVGAHPAVLVTPCVRQRPDVATLSFVVVVVVAAVAVAVAAAAERRSTSSWPLPPGHASHE</sequence>
<feature type="transmembrane region" description="Helical" evidence="1">
    <location>
        <begin position="96"/>
        <end position="118"/>
    </location>
</feature>
<dbReference type="Proteomes" id="UP000240883">
    <property type="component" value="Unassembled WGS sequence"/>
</dbReference>
<evidence type="ECO:0000313" key="3">
    <source>
        <dbReference type="Proteomes" id="UP000240883"/>
    </source>
</evidence>
<keyword evidence="1" id="KW-1133">Transmembrane helix</keyword>
<keyword evidence="3" id="KW-1185">Reference proteome</keyword>
<gene>
    <name evidence="2" type="ORF">BS50DRAFT_569496</name>
</gene>
<evidence type="ECO:0000313" key="2">
    <source>
        <dbReference type="EMBL" id="PSN71897.1"/>
    </source>
</evidence>
<organism evidence="2 3">
    <name type="scientific">Corynespora cassiicola Philippines</name>
    <dbReference type="NCBI Taxonomy" id="1448308"/>
    <lineage>
        <taxon>Eukaryota</taxon>
        <taxon>Fungi</taxon>
        <taxon>Dikarya</taxon>
        <taxon>Ascomycota</taxon>
        <taxon>Pezizomycotina</taxon>
        <taxon>Dothideomycetes</taxon>
        <taxon>Pleosporomycetidae</taxon>
        <taxon>Pleosporales</taxon>
        <taxon>Corynesporascaceae</taxon>
        <taxon>Corynespora</taxon>
    </lineage>
</organism>
<reference evidence="2 3" key="1">
    <citation type="journal article" date="2018" name="Front. Microbiol.">
        <title>Genome-Wide Analysis of Corynespora cassiicola Leaf Fall Disease Putative Effectors.</title>
        <authorList>
            <person name="Lopez D."/>
            <person name="Ribeiro S."/>
            <person name="Label P."/>
            <person name="Fumanal B."/>
            <person name="Venisse J.S."/>
            <person name="Kohler A."/>
            <person name="de Oliveira R.R."/>
            <person name="Labutti K."/>
            <person name="Lipzen A."/>
            <person name="Lail K."/>
            <person name="Bauer D."/>
            <person name="Ohm R.A."/>
            <person name="Barry K.W."/>
            <person name="Spatafora J."/>
            <person name="Grigoriev I.V."/>
            <person name="Martin F.M."/>
            <person name="Pujade-Renaud V."/>
        </authorList>
    </citation>
    <scope>NUCLEOTIDE SEQUENCE [LARGE SCALE GENOMIC DNA]</scope>
    <source>
        <strain evidence="2 3">Philippines</strain>
    </source>
</reference>
<keyword evidence="1" id="KW-0812">Transmembrane</keyword>
<name>A0A2T2P2I7_CORCC</name>
<protein>
    <submittedName>
        <fullName evidence="2">Uncharacterized protein</fullName>
    </submittedName>
</protein>